<evidence type="ECO:0000313" key="2">
    <source>
        <dbReference type="Proteomes" id="UP000223749"/>
    </source>
</evidence>
<dbReference type="Proteomes" id="UP000223749">
    <property type="component" value="Chromosome"/>
</dbReference>
<dbReference type="KEGG" id="pgs:CPT03_04225"/>
<organism evidence="1 2">
    <name type="scientific">Pedobacter ginsengisoli</name>
    <dbReference type="NCBI Taxonomy" id="363852"/>
    <lineage>
        <taxon>Bacteria</taxon>
        <taxon>Pseudomonadati</taxon>
        <taxon>Bacteroidota</taxon>
        <taxon>Sphingobacteriia</taxon>
        <taxon>Sphingobacteriales</taxon>
        <taxon>Sphingobacteriaceae</taxon>
        <taxon>Pedobacter</taxon>
    </lineage>
</organism>
<dbReference type="AlphaFoldDB" id="A0A2D1U281"/>
<protein>
    <recommendedName>
        <fullName evidence="3">HTH cro/C1-type domain-containing protein</fullName>
    </recommendedName>
</protein>
<dbReference type="RefSeq" id="WP_099437672.1">
    <property type="nucleotide sequence ID" value="NZ_CP024091.1"/>
</dbReference>
<reference evidence="1 2" key="1">
    <citation type="submission" date="2017-10" db="EMBL/GenBank/DDBJ databases">
        <title>Whole genome of Pedobacter ginsengisoli T01R-27 isolated from tomato rhizosphere.</title>
        <authorList>
            <person name="Weon H.-Y."/>
            <person name="Lee S.A."/>
            <person name="Sang M.K."/>
            <person name="Song J."/>
        </authorList>
    </citation>
    <scope>NUCLEOTIDE SEQUENCE [LARGE SCALE GENOMIC DNA]</scope>
    <source>
        <strain evidence="1 2">T01R-27</strain>
    </source>
</reference>
<dbReference type="EMBL" id="CP024091">
    <property type="protein sequence ID" value="ATP55727.1"/>
    <property type="molecule type" value="Genomic_DNA"/>
</dbReference>
<dbReference type="SUPFAM" id="SSF47413">
    <property type="entry name" value="lambda repressor-like DNA-binding domains"/>
    <property type="match status" value="1"/>
</dbReference>
<dbReference type="OrthoDB" id="770730at2"/>
<sequence>MEENDFVSIWLEESGNPAIEELTKVNGEVADKTAKFLLEKGLTSVDLSAILDINHDEIARWMNGRHAFSIKKLKEMTNMMADHNMKQQDIF</sequence>
<dbReference type="InterPro" id="IPR010982">
    <property type="entry name" value="Lambda_DNA-bd_dom_sf"/>
</dbReference>
<evidence type="ECO:0008006" key="3">
    <source>
        <dbReference type="Google" id="ProtNLM"/>
    </source>
</evidence>
<name>A0A2D1U281_9SPHI</name>
<keyword evidence="2" id="KW-1185">Reference proteome</keyword>
<dbReference type="InterPro" id="IPR001387">
    <property type="entry name" value="Cro/C1-type_HTH"/>
</dbReference>
<dbReference type="GO" id="GO:0003677">
    <property type="term" value="F:DNA binding"/>
    <property type="evidence" value="ECO:0007669"/>
    <property type="project" value="InterPro"/>
</dbReference>
<dbReference type="CDD" id="cd00093">
    <property type="entry name" value="HTH_XRE"/>
    <property type="match status" value="1"/>
</dbReference>
<accession>A0A2D1U281</accession>
<evidence type="ECO:0000313" key="1">
    <source>
        <dbReference type="EMBL" id="ATP55727.1"/>
    </source>
</evidence>
<proteinExistence type="predicted"/>
<gene>
    <name evidence="1" type="ORF">CPT03_04225</name>
</gene>
<dbReference type="Gene3D" id="1.10.260.40">
    <property type="entry name" value="lambda repressor-like DNA-binding domains"/>
    <property type="match status" value="1"/>
</dbReference>